<keyword evidence="2" id="KW-0167">Capsid protein</keyword>
<accession>A0ABU0V7Q8</accession>
<gene>
    <name evidence="2" type="ORF">RAQ16_11550</name>
</gene>
<name>A0ABU0V7Q8_9BACI</name>
<dbReference type="EMBL" id="JAVCYS010000005">
    <property type="protein sequence ID" value="MDQ1852972.1"/>
    <property type="molecule type" value="Genomic_DNA"/>
</dbReference>
<evidence type="ECO:0000259" key="1">
    <source>
        <dbReference type="Pfam" id="PF07552"/>
    </source>
</evidence>
<dbReference type="InterPro" id="IPR011428">
    <property type="entry name" value="Spore_coat_X/V"/>
</dbReference>
<dbReference type="RefSeq" id="WP_069838992.1">
    <property type="nucleotide sequence ID" value="NZ_JAVCYS010000005.1"/>
</dbReference>
<dbReference type="Proteomes" id="UP001177898">
    <property type="component" value="Unassembled WGS sequence"/>
</dbReference>
<feature type="domain" description="Spore coat protein X/V" evidence="1">
    <location>
        <begin position="6"/>
        <end position="63"/>
    </location>
</feature>
<proteinExistence type="predicted"/>
<evidence type="ECO:0000313" key="2">
    <source>
        <dbReference type="EMBL" id="MDQ1852972.1"/>
    </source>
</evidence>
<keyword evidence="3" id="KW-1185">Reference proteome</keyword>
<protein>
    <submittedName>
        <fullName evidence="2">Spore coat protein</fullName>
    </submittedName>
</protein>
<sequence>MSIEEKVESLHPAILEQLTNEFIQQIEIIDCENIIIDTTHITSSLSIQATLSAMLFLAVQLVITDEDLADTIASELLFLDKSQTKKRTTIKIINSRNIRVTLHSDQTITFIQMLTQVIDTFIIASGIL</sequence>
<dbReference type="Pfam" id="PF07552">
    <property type="entry name" value="Coat_X"/>
    <property type="match status" value="1"/>
</dbReference>
<reference evidence="2" key="1">
    <citation type="submission" date="2023-08" db="EMBL/GenBank/DDBJ databases">
        <title>Functional annotation and safety assessment of Bacillus stercoris.</title>
        <authorList>
            <person name="Pandit N.T."/>
            <person name="Ahir S.V."/>
            <person name="Chauhan D.A."/>
            <person name="Bose A."/>
            <person name="Dunlap C."/>
            <person name="Doshi J.A."/>
        </authorList>
    </citation>
    <scope>NUCLEOTIDE SEQUENCE</scope>
    <source>
        <strain evidence="2">ZBMF30</strain>
    </source>
</reference>
<evidence type="ECO:0000313" key="3">
    <source>
        <dbReference type="Proteomes" id="UP001177898"/>
    </source>
</evidence>
<keyword evidence="2" id="KW-0946">Virion</keyword>
<comment type="caution">
    <text evidence="2">The sequence shown here is derived from an EMBL/GenBank/DDBJ whole genome shotgun (WGS) entry which is preliminary data.</text>
</comment>
<organism evidence="2 3">
    <name type="scientific">Bacillus stercoris</name>
    <dbReference type="NCBI Taxonomy" id="2054641"/>
    <lineage>
        <taxon>Bacteria</taxon>
        <taxon>Bacillati</taxon>
        <taxon>Bacillota</taxon>
        <taxon>Bacilli</taxon>
        <taxon>Bacillales</taxon>
        <taxon>Bacillaceae</taxon>
        <taxon>Bacillus</taxon>
    </lineage>
</organism>